<gene>
    <name evidence="1" type="ORF">BpHYR1_006572</name>
</gene>
<evidence type="ECO:0000313" key="1">
    <source>
        <dbReference type="EMBL" id="RNA09099.1"/>
    </source>
</evidence>
<reference evidence="1 2" key="1">
    <citation type="journal article" date="2018" name="Sci. Rep.">
        <title>Genomic signatures of local adaptation to the degree of environmental predictability in rotifers.</title>
        <authorList>
            <person name="Franch-Gras L."/>
            <person name="Hahn C."/>
            <person name="Garcia-Roger E.M."/>
            <person name="Carmona M.J."/>
            <person name="Serra M."/>
            <person name="Gomez A."/>
        </authorList>
    </citation>
    <scope>NUCLEOTIDE SEQUENCE [LARGE SCALE GENOMIC DNA]</scope>
    <source>
        <strain evidence="1">HYR1</strain>
    </source>
</reference>
<proteinExistence type="predicted"/>
<protein>
    <submittedName>
        <fullName evidence="1">Uncharacterized protein</fullName>
    </submittedName>
</protein>
<dbReference type="EMBL" id="REGN01006546">
    <property type="protein sequence ID" value="RNA09099.1"/>
    <property type="molecule type" value="Genomic_DNA"/>
</dbReference>
<accession>A0A3M7QCW4</accession>
<sequence>MKLWTKYFRLWTLEVAGGVIPIQSGLIKGSSLGATNSLLAIVYLKKVVASKFLAVILNLCGLLM</sequence>
<dbReference type="AlphaFoldDB" id="A0A3M7QCW4"/>
<evidence type="ECO:0000313" key="2">
    <source>
        <dbReference type="Proteomes" id="UP000276133"/>
    </source>
</evidence>
<name>A0A3M7QCW4_BRAPC</name>
<comment type="caution">
    <text evidence="1">The sequence shown here is derived from an EMBL/GenBank/DDBJ whole genome shotgun (WGS) entry which is preliminary data.</text>
</comment>
<keyword evidence="2" id="KW-1185">Reference proteome</keyword>
<dbReference type="Proteomes" id="UP000276133">
    <property type="component" value="Unassembled WGS sequence"/>
</dbReference>
<organism evidence="1 2">
    <name type="scientific">Brachionus plicatilis</name>
    <name type="common">Marine rotifer</name>
    <name type="synonym">Brachionus muelleri</name>
    <dbReference type="NCBI Taxonomy" id="10195"/>
    <lineage>
        <taxon>Eukaryota</taxon>
        <taxon>Metazoa</taxon>
        <taxon>Spiralia</taxon>
        <taxon>Gnathifera</taxon>
        <taxon>Rotifera</taxon>
        <taxon>Eurotatoria</taxon>
        <taxon>Monogononta</taxon>
        <taxon>Pseudotrocha</taxon>
        <taxon>Ploima</taxon>
        <taxon>Brachionidae</taxon>
        <taxon>Brachionus</taxon>
    </lineage>
</organism>